<reference evidence="3" key="1">
    <citation type="journal article" date="2023" name="Plant J.">
        <title>Genome sequences and population genomics provide insights into the demographic history, inbreeding, and mutation load of two 'living fossil' tree species of Dipteronia.</title>
        <authorList>
            <person name="Feng Y."/>
            <person name="Comes H.P."/>
            <person name="Chen J."/>
            <person name="Zhu S."/>
            <person name="Lu R."/>
            <person name="Zhang X."/>
            <person name="Li P."/>
            <person name="Qiu J."/>
            <person name="Olsen K.M."/>
            <person name="Qiu Y."/>
        </authorList>
    </citation>
    <scope>NUCLEOTIDE SEQUENCE</scope>
    <source>
        <strain evidence="3">KIB01</strain>
    </source>
</reference>
<evidence type="ECO:0000259" key="2">
    <source>
        <dbReference type="Pfam" id="PF12937"/>
    </source>
</evidence>
<dbReference type="Pfam" id="PF03478">
    <property type="entry name" value="Beta-prop_KIB1-4"/>
    <property type="match status" value="1"/>
</dbReference>
<evidence type="ECO:0008006" key="5">
    <source>
        <dbReference type="Google" id="ProtNLM"/>
    </source>
</evidence>
<dbReference type="EMBL" id="JANJYI010000006">
    <property type="protein sequence ID" value="KAK2644041.1"/>
    <property type="molecule type" value="Genomic_DNA"/>
</dbReference>
<evidence type="ECO:0000259" key="1">
    <source>
        <dbReference type="Pfam" id="PF03478"/>
    </source>
</evidence>
<dbReference type="InterPro" id="IPR005174">
    <property type="entry name" value="KIB1-4_b-propeller"/>
</dbReference>
<dbReference type="Pfam" id="PF12937">
    <property type="entry name" value="F-box-like"/>
    <property type="match status" value="1"/>
</dbReference>
<gene>
    <name evidence="3" type="ORF">Ddye_019236</name>
</gene>
<dbReference type="Proteomes" id="UP001280121">
    <property type="component" value="Unassembled WGS sequence"/>
</dbReference>
<proteinExistence type="predicted"/>
<organism evidence="3 4">
    <name type="scientific">Dipteronia dyeriana</name>
    <dbReference type="NCBI Taxonomy" id="168575"/>
    <lineage>
        <taxon>Eukaryota</taxon>
        <taxon>Viridiplantae</taxon>
        <taxon>Streptophyta</taxon>
        <taxon>Embryophyta</taxon>
        <taxon>Tracheophyta</taxon>
        <taxon>Spermatophyta</taxon>
        <taxon>Magnoliopsida</taxon>
        <taxon>eudicotyledons</taxon>
        <taxon>Gunneridae</taxon>
        <taxon>Pentapetalae</taxon>
        <taxon>rosids</taxon>
        <taxon>malvids</taxon>
        <taxon>Sapindales</taxon>
        <taxon>Sapindaceae</taxon>
        <taxon>Hippocastanoideae</taxon>
        <taxon>Acereae</taxon>
        <taxon>Dipteronia</taxon>
    </lineage>
</organism>
<evidence type="ECO:0000313" key="4">
    <source>
        <dbReference type="Proteomes" id="UP001280121"/>
    </source>
</evidence>
<dbReference type="SUPFAM" id="SSF81383">
    <property type="entry name" value="F-box domain"/>
    <property type="match status" value="1"/>
</dbReference>
<keyword evidence="4" id="KW-1185">Reference proteome</keyword>
<accession>A0AAD9WUV9</accession>
<dbReference type="Gene3D" id="1.20.1280.50">
    <property type="match status" value="1"/>
</dbReference>
<feature type="domain" description="F-box" evidence="2">
    <location>
        <begin position="13"/>
        <end position="49"/>
    </location>
</feature>
<protein>
    <recommendedName>
        <fullName evidence="5">F-box domain-containing protein</fullName>
    </recommendedName>
</protein>
<evidence type="ECO:0000313" key="3">
    <source>
        <dbReference type="EMBL" id="KAK2644041.1"/>
    </source>
</evidence>
<name>A0AAD9WUV9_9ROSI</name>
<dbReference type="InterPro" id="IPR036047">
    <property type="entry name" value="F-box-like_dom_sf"/>
</dbReference>
<sequence length="297" mass="34535">MVSQRKKRAPARWSDLPRELLYTIFANLTNPLDVYRCGVVCVSWKSVVATILPHLLLHNSNIYDRYAGKDNIFMFFNILTKKIHKMPVSKVKVLGRFISTSYFGWLLSVLLSPFKDGFHTIYCVRMLNPFSGQEIKLPSLMALDSPMKLRSITSTSPSDPNCLVLAFADNLFFCRPGDEDWTRIEGFLNACSDIIFYKGHFYVVNFDNDLFCIHCNEVPTSEKLPLQPIKFQRILIKSRHCSYLVELDDNLLLVVRYVSSEIFGYPRTFRFQVYELNWQEKKWIEVKSIGDRRDSIG</sequence>
<dbReference type="InterPro" id="IPR001810">
    <property type="entry name" value="F-box_dom"/>
</dbReference>
<dbReference type="PANTHER" id="PTHR33110">
    <property type="entry name" value="F-BOX/KELCH-REPEAT PROTEIN-RELATED"/>
    <property type="match status" value="1"/>
</dbReference>
<comment type="caution">
    <text evidence="3">The sequence shown here is derived from an EMBL/GenBank/DDBJ whole genome shotgun (WGS) entry which is preliminary data.</text>
</comment>
<dbReference type="AlphaFoldDB" id="A0AAD9WUV9"/>
<feature type="domain" description="KIB1-4 beta-propeller" evidence="1">
    <location>
        <begin position="75"/>
        <end position="292"/>
    </location>
</feature>